<accession>A0A7Z8K252</accession>
<gene>
    <name evidence="2" type="ORF">FA014_01380</name>
</gene>
<feature type="domain" description="STAS" evidence="1">
    <location>
        <begin position="28"/>
        <end position="123"/>
    </location>
</feature>
<comment type="caution">
    <text evidence="2">The sequence shown here is derived from an EMBL/GenBank/DDBJ whole genome shotgun (WGS) entry which is preliminary data.</text>
</comment>
<proteinExistence type="predicted"/>
<dbReference type="CDD" id="cd07043">
    <property type="entry name" value="STAS_anti-anti-sigma_factors"/>
    <property type="match status" value="1"/>
</dbReference>
<dbReference type="Gene3D" id="3.30.750.24">
    <property type="entry name" value="STAS domain"/>
    <property type="match status" value="1"/>
</dbReference>
<dbReference type="RefSeq" id="WP_154727920.1">
    <property type="nucleotide sequence ID" value="NZ_SZYE01000004.1"/>
</dbReference>
<dbReference type="Pfam" id="PF01740">
    <property type="entry name" value="STAS"/>
    <property type="match status" value="1"/>
</dbReference>
<dbReference type="EMBL" id="SZYE01000004">
    <property type="protein sequence ID" value="TKR27267.1"/>
    <property type="molecule type" value="Genomic_DNA"/>
</dbReference>
<dbReference type="SUPFAM" id="SSF52091">
    <property type="entry name" value="SpoIIaa-like"/>
    <property type="match status" value="1"/>
</dbReference>
<reference evidence="2 3" key="1">
    <citation type="submission" date="2019-05" db="EMBL/GenBank/DDBJ databases">
        <title>Genome sequence of Cellulomonas hominis strain CS1.</title>
        <authorList>
            <person name="Belmont J."/>
            <person name="Maclea K.S."/>
        </authorList>
    </citation>
    <scope>NUCLEOTIDE SEQUENCE [LARGE SCALE GENOMIC DNA]</scope>
    <source>
        <strain evidence="2 3">CS1</strain>
    </source>
</reference>
<dbReference type="InterPro" id="IPR002645">
    <property type="entry name" value="STAS_dom"/>
</dbReference>
<dbReference type="PROSITE" id="PS50801">
    <property type="entry name" value="STAS"/>
    <property type="match status" value="1"/>
</dbReference>
<dbReference type="InterPro" id="IPR036513">
    <property type="entry name" value="STAS_dom_sf"/>
</dbReference>
<organism evidence="2 3">
    <name type="scientific">Cellulomonas hominis</name>
    <dbReference type="NCBI Taxonomy" id="156981"/>
    <lineage>
        <taxon>Bacteria</taxon>
        <taxon>Bacillati</taxon>
        <taxon>Actinomycetota</taxon>
        <taxon>Actinomycetes</taxon>
        <taxon>Micrococcales</taxon>
        <taxon>Cellulomonadaceae</taxon>
        <taxon>Cellulomonas</taxon>
    </lineage>
</organism>
<dbReference type="OrthoDB" id="5145908at2"/>
<dbReference type="Proteomes" id="UP000308121">
    <property type="component" value="Unassembled WGS sequence"/>
</dbReference>
<name>A0A7Z8K252_9CELL</name>
<dbReference type="AlphaFoldDB" id="A0A7Z8K252"/>
<evidence type="ECO:0000313" key="2">
    <source>
        <dbReference type="EMBL" id="TKR27267.1"/>
    </source>
</evidence>
<protein>
    <submittedName>
        <fullName evidence="2">STAS domain-containing protein</fullName>
    </submittedName>
</protein>
<sequence>MPQTVATGPTPPLPERGHVWVEDAEPELLRMRGEVDVAVIEELRDRLGAESARGTDLAAVLPGVRAVDMSAVTFADSSAVGLLAGLVMALQPAGRVLVVRGIGPAVETVLEVTGLLQHLDVEG</sequence>
<evidence type="ECO:0000313" key="3">
    <source>
        <dbReference type="Proteomes" id="UP000308121"/>
    </source>
</evidence>
<evidence type="ECO:0000259" key="1">
    <source>
        <dbReference type="PROSITE" id="PS50801"/>
    </source>
</evidence>